<proteinExistence type="predicted"/>
<sequence length="124" mass="13567">MSERYDENRCPQMFPSKALRLSSGYYKCHPGYGPSQKQVLLPMGMSGCLRNPGPSRIIGKKDLDEEISSEEKPSRAVRRATTTTYSSNISGFSCKQQHQAVCNSICAKCDRGPQFSGGVSLAPS</sequence>
<evidence type="ECO:0000313" key="2">
    <source>
        <dbReference type="EMBL" id="KMW67822.1"/>
    </source>
</evidence>
<feature type="compositionally biased region" description="Basic and acidic residues" evidence="1">
    <location>
        <begin position="59"/>
        <end position="74"/>
    </location>
</feature>
<accession>A0A0J9EP68</accession>
<dbReference type="AlphaFoldDB" id="A0A0J9EP68"/>
<gene>
    <name evidence="2" type="ORF">BDDG_12352</name>
</gene>
<organism evidence="2">
    <name type="scientific">Ajellomyces dermatitidis (strain ATCC 18188 / CBS 674.68)</name>
    <name type="common">Blastomyces dermatitidis</name>
    <dbReference type="NCBI Taxonomy" id="653446"/>
    <lineage>
        <taxon>Eukaryota</taxon>
        <taxon>Fungi</taxon>
        <taxon>Dikarya</taxon>
        <taxon>Ascomycota</taxon>
        <taxon>Pezizomycotina</taxon>
        <taxon>Eurotiomycetes</taxon>
        <taxon>Eurotiomycetidae</taxon>
        <taxon>Onygenales</taxon>
        <taxon>Ajellomycetaceae</taxon>
        <taxon>Blastomyces</taxon>
    </lineage>
</organism>
<protein>
    <submittedName>
        <fullName evidence="2">Uncharacterized protein</fullName>
    </submittedName>
</protein>
<name>A0A0J9EP68_AJEDA</name>
<dbReference type="EMBL" id="GG749434">
    <property type="protein sequence ID" value="KMW67822.1"/>
    <property type="molecule type" value="Genomic_DNA"/>
</dbReference>
<dbReference type="Proteomes" id="UP000007802">
    <property type="component" value="Unassembled WGS sequence"/>
</dbReference>
<evidence type="ECO:0000256" key="1">
    <source>
        <dbReference type="SAM" id="MobiDB-lite"/>
    </source>
</evidence>
<feature type="region of interest" description="Disordered" evidence="1">
    <location>
        <begin position="59"/>
        <end position="80"/>
    </location>
</feature>
<reference evidence="2" key="1">
    <citation type="submission" date="2010-03" db="EMBL/GenBank/DDBJ databases">
        <title>Annotation of Blastomyces dermatitidis strain ATCC 18188.</title>
        <authorList>
            <consortium name="The Broad Institute Genome Sequencing Platform"/>
            <consortium name="Broad Institute Genome Sequencing Center for Infectious Disease."/>
            <person name="Cuomo C."/>
            <person name="Klein B."/>
            <person name="Sullivan T."/>
            <person name="Heitman J."/>
            <person name="Young S."/>
            <person name="Zeng Q."/>
            <person name="Gargeya S."/>
            <person name="Alvarado L."/>
            <person name="Berlin A.M."/>
            <person name="Chapman S.B."/>
            <person name="Chen Z."/>
            <person name="Freedman E."/>
            <person name="Gellesch M."/>
            <person name="Goldberg J."/>
            <person name="Griggs A."/>
            <person name="Gujja S."/>
            <person name="Heilman E."/>
            <person name="Heiman D."/>
            <person name="Howarth C."/>
            <person name="Mehta T."/>
            <person name="Neiman D."/>
            <person name="Pearson M."/>
            <person name="Roberts A."/>
            <person name="Saif S."/>
            <person name="Shea T."/>
            <person name="Shenoy N."/>
            <person name="Sisk P."/>
            <person name="Stolte C."/>
            <person name="Sykes S."/>
            <person name="White J."/>
            <person name="Yandava C."/>
            <person name="Haas B."/>
            <person name="Nusbaum C."/>
            <person name="Birren B."/>
        </authorList>
    </citation>
    <scope>NUCLEOTIDE SEQUENCE</scope>
    <source>
        <strain evidence="2">ATCC 18188</strain>
    </source>
</reference>